<evidence type="ECO:0000313" key="12">
    <source>
        <dbReference type="EMBL" id="SMP68038.1"/>
    </source>
</evidence>
<protein>
    <recommendedName>
        <fullName evidence="8">Salicylaldehyde dehydrogenase</fullName>
        <ecNumber evidence="7">1.2.1.65</ecNumber>
    </recommendedName>
</protein>
<keyword evidence="4" id="KW-0520">NAD</keyword>
<keyword evidence="13" id="KW-1185">Reference proteome</keyword>
<comment type="pathway">
    <text evidence="5">Aromatic compound metabolism; naphthalene degradation.</text>
</comment>
<comment type="catalytic activity">
    <reaction evidence="6">
        <text>salicylaldehyde + NAD(+) + H2O = salicylate + NADH + 2 H(+)</text>
        <dbReference type="Rhea" id="RHEA:18537"/>
        <dbReference type="ChEBI" id="CHEBI:15377"/>
        <dbReference type="ChEBI" id="CHEBI:15378"/>
        <dbReference type="ChEBI" id="CHEBI:16008"/>
        <dbReference type="ChEBI" id="CHEBI:30762"/>
        <dbReference type="ChEBI" id="CHEBI:57540"/>
        <dbReference type="ChEBI" id="CHEBI:57945"/>
        <dbReference type="EC" id="1.2.1.65"/>
    </reaction>
</comment>
<dbReference type="InterPro" id="IPR016162">
    <property type="entry name" value="Ald_DH_N"/>
</dbReference>
<keyword evidence="2" id="KW-0058">Aromatic hydrocarbons catabolism</keyword>
<evidence type="ECO:0000259" key="11">
    <source>
        <dbReference type="Pfam" id="PF00171"/>
    </source>
</evidence>
<proteinExistence type="inferred from homology"/>
<evidence type="ECO:0000256" key="10">
    <source>
        <dbReference type="RuleBase" id="RU003345"/>
    </source>
</evidence>
<dbReference type="InterPro" id="IPR029510">
    <property type="entry name" value="Ald_DH_CS_GLU"/>
</dbReference>
<organism evidence="12 13">
    <name type="scientific">Anoxynatronum buryatiense</name>
    <dbReference type="NCBI Taxonomy" id="489973"/>
    <lineage>
        <taxon>Bacteria</taxon>
        <taxon>Bacillati</taxon>
        <taxon>Bacillota</taxon>
        <taxon>Clostridia</taxon>
        <taxon>Eubacteriales</taxon>
        <taxon>Clostridiaceae</taxon>
        <taxon>Anoxynatronum</taxon>
    </lineage>
</organism>
<accession>A0AA45WYF5</accession>
<dbReference type="EC" id="1.2.1.65" evidence="7"/>
<dbReference type="PANTHER" id="PTHR42986:SF1">
    <property type="entry name" value="BENZALDEHYDE DEHYDROGENASE YFMT"/>
    <property type="match status" value="1"/>
</dbReference>
<dbReference type="InterPro" id="IPR016163">
    <property type="entry name" value="Ald_DH_C"/>
</dbReference>
<evidence type="ECO:0000256" key="9">
    <source>
        <dbReference type="PROSITE-ProRule" id="PRU10007"/>
    </source>
</evidence>
<reference evidence="12" key="1">
    <citation type="submission" date="2017-05" db="EMBL/GenBank/DDBJ databases">
        <authorList>
            <person name="Varghese N."/>
            <person name="Submissions S."/>
        </authorList>
    </citation>
    <scope>NUCLEOTIDE SEQUENCE</scope>
    <source>
        <strain evidence="12">Su22</strain>
    </source>
</reference>
<dbReference type="RefSeq" id="WP_283410456.1">
    <property type="nucleotide sequence ID" value="NZ_FXUF01000016.1"/>
</dbReference>
<dbReference type="InterPro" id="IPR016161">
    <property type="entry name" value="Ald_DH/histidinol_DH"/>
</dbReference>
<dbReference type="SUPFAM" id="SSF53720">
    <property type="entry name" value="ALDH-like"/>
    <property type="match status" value="1"/>
</dbReference>
<evidence type="ECO:0000256" key="6">
    <source>
        <dbReference type="ARBA" id="ARBA00050596"/>
    </source>
</evidence>
<dbReference type="Pfam" id="PF00171">
    <property type="entry name" value="Aldedh"/>
    <property type="match status" value="1"/>
</dbReference>
<feature type="domain" description="Aldehyde dehydrogenase" evidence="11">
    <location>
        <begin position="12"/>
        <end position="468"/>
    </location>
</feature>
<gene>
    <name evidence="12" type="ORF">SAMN06296020_11642</name>
</gene>
<dbReference type="Gene3D" id="3.40.309.10">
    <property type="entry name" value="Aldehyde Dehydrogenase, Chain A, domain 2"/>
    <property type="match status" value="1"/>
</dbReference>
<dbReference type="Proteomes" id="UP001158066">
    <property type="component" value="Unassembled WGS sequence"/>
</dbReference>
<sequence length="479" mass="51520">MKEYKMFIGGKWVPSISGETFDDLNPFNNEVYAKIPKAGVQDVDVVMGAAFEARKAWAATPAAERAKILLKAARIMEESQMDIAEVLINEGGSSFGKAMFEISQTVDLLNTAAGDAKSVKGETYHTDPTSLSMSFRKPRGTIVCISPWNFPLILSMYKVAYGLATGNTIVLKPASETPVIGLKIAEVFEKADIPAGVLNVITGPGSVLGDALIDDKRCSFVAITGETKTGRHVAQRAASNLKEYYLEMGGKNPLVVLADADIDYAVKVAAFSAYLHQGEICMSADRIIVEKPIVEEFTKKLVELASSLTVGDPNIPSTFIGPIISDKQVNAINDQVQDALAKGAKLLTGGTYEGRLFKPTLLANITKDMKIYYDETFGPVASIIPVNDVQEALEVANDTQYGLSAGLITNDYEKALFLAENIDAGMVHVNGSSVDADAACPFGGTKESGQGREGGAHSIQELTEVKWVTMAKRKKQYPI</sequence>
<dbReference type="PROSITE" id="PS00687">
    <property type="entry name" value="ALDEHYDE_DEHYDR_GLU"/>
    <property type="match status" value="1"/>
</dbReference>
<comment type="similarity">
    <text evidence="1 10">Belongs to the aldehyde dehydrogenase family.</text>
</comment>
<dbReference type="Gene3D" id="3.40.605.10">
    <property type="entry name" value="Aldehyde Dehydrogenase, Chain A, domain 1"/>
    <property type="match status" value="1"/>
</dbReference>
<evidence type="ECO:0000256" key="3">
    <source>
        <dbReference type="ARBA" id="ARBA00023002"/>
    </source>
</evidence>
<dbReference type="PANTHER" id="PTHR42986">
    <property type="entry name" value="BENZALDEHYDE DEHYDROGENASE YFMT"/>
    <property type="match status" value="1"/>
</dbReference>
<dbReference type="GO" id="GO:0018485">
    <property type="term" value="F:salicylaldehyde dehydrogenase (NAD+) activity"/>
    <property type="evidence" value="ECO:0007669"/>
    <property type="project" value="UniProtKB-EC"/>
</dbReference>
<comment type="caution">
    <text evidence="12">The sequence shown here is derived from an EMBL/GenBank/DDBJ whole genome shotgun (WGS) entry which is preliminary data.</text>
</comment>
<evidence type="ECO:0000256" key="2">
    <source>
        <dbReference type="ARBA" id="ARBA00022797"/>
    </source>
</evidence>
<dbReference type="AlphaFoldDB" id="A0AA45WYF5"/>
<evidence type="ECO:0000256" key="8">
    <source>
        <dbReference type="ARBA" id="ARBA00070319"/>
    </source>
</evidence>
<dbReference type="InterPro" id="IPR015590">
    <property type="entry name" value="Aldehyde_DH_dom"/>
</dbReference>
<dbReference type="FunFam" id="3.40.309.10:FF:000010">
    <property type="entry name" value="Gamma-aminobutyraldehyde dehydrogenase"/>
    <property type="match status" value="1"/>
</dbReference>
<dbReference type="EMBL" id="FXUF01000016">
    <property type="protein sequence ID" value="SMP68038.1"/>
    <property type="molecule type" value="Genomic_DNA"/>
</dbReference>
<keyword evidence="3 10" id="KW-0560">Oxidoreductase</keyword>
<evidence type="ECO:0000256" key="4">
    <source>
        <dbReference type="ARBA" id="ARBA00023027"/>
    </source>
</evidence>
<name>A0AA45WYF5_9CLOT</name>
<dbReference type="FunFam" id="3.40.605.10:FF:000007">
    <property type="entry name" value="NAD/NADP-dependent betaine aldehyde dehydrogenase"/>
    <property type="match status" value="1"/>
</dbReference>
<evidence type="ECO:0000313" key="13">
    <source>
        <dbReference type="Proteomes" id="UP001158066"/>
    </source>
</evidence>
<evidence type="ECO:0000256" key="7">
    <source>
        <dbReference type="ARBA" id="ARBA00066992"/>
    </source>
</evidence>
<evidence type="ECO:0000256" key="1">
    <source>
        <dbReference type="ARBA" id="ARBA00009986"/>
    </source>
</evidence>
<feature type="active site" evidence="9">
    <location>
        <position position="247"/>
    </location>
</feature>
<evidence type="ECO:0000256" key="5">
    <source>
        <dbReference type="ARBA" id="ARBA00035632"/>
    </source>
</evidence>